<feature type="transmembrane region" description="Helical" evidence="8">
    <location>
        <begin position="276"/>
        <end position="299"/>
    </location>
</feature>
<keyword evidence="4" id="KW-0808">Transferase</keyword>
<gene>
    <name evidence="9" type="ORF">GGQ80_003638</name>
</gene>
<feature type="transmembrane region" description="Helical" evidence="8">
    <location>
        <begin position="112"/>
        <end position="133"/>
    </location>
</feature>
<evidence type="ECO:0000256" key="6">
    <source>
        <dbReference type="ARBA" id="ARBA00022989"/>
    </source>
</evidence>
<evidence type="ECO:0008006" key="11">
    <source>
        <dbReference type="Google" id="ProtNLM"/>
    </source>
</evidence>
<name>A0A840F915_9SPHN</name>
<evidence type="ECO:0000256" key="3">
    <source>
        <dbReference type="ARBA" id="ARBA00022676"/>
    </source>
</evidence>
<evidence type="ECO:0000256" key="1">
    <source>
        <dbReference type="ARBA" id="ARBA00004651"/>
    </source>
</evidence>
<dbReference type="Proteomes" id="UP000529795">
    <property type="component" value="Unassembled WGS sequence"/>
</dbReference>
<comment type="subcellular location">
    <subcellularLocation>
        <location evidence="1">Cell membrane</location>
        <topology evidence="1">Multi-pass membrane protein</topology>
    </subcellularLocation>
</comment>
<feature type="transmembrane region" description="Helical" evidence="8">
    <location>
        <begin position="159"/>
        <end position="189"/>
    </location>
</feature>
<dbReference type="GO" id="GO:0005886">
    <property type="term" value="C:plasma membrane"/>
    <property type="evidence" value="ECO:0007669"/>
    <property type="project" value="UniProtKB-SubCell"/>
</dbReference>
<evidence type="ECO:0000313" key="10">
    <source>
        <dbReference type="Proteomes" id="UP000529795"/>
    </source>
</evidence>
<evidence type="ECO:0000256" key="4">
    <source>
        <dbReference type="ARBA" id="ARBA00022679"/>
    </source>
</evidence>
<evidence type="ECO:0000313" key="9">
    <source>
        <dbReference type="EMBL" id="MBB4155713.1"/>
    </source>
</evidence>
<keyword evidence="7 8" id="KW-0472">Membrane</keyword>
<dbReference type="AlphaFoldDB" id="A0A840F915"/>
<dbReference type="GO" id="GO:0009103">
    <property type="term" value="P:lipopolysaccharide biosynthetic process"/>
    <property type="evidence" value="ECO:0007669"/>
    <property type="project" value="UniProtKB-ARBA"/>
</dbReference>
<organism evidence="9 10">
    <name type="scientific">Sphingomonas jinjuensis</name>
    <dbReference type="NCBI Taxonomy" id="535907"/>
    <lineage>
        <taxon>Bacteria</taxon>
        <taxon>Pseudomonadati</taxon>
        <taxon>Pseudomonadota</taxon>
        <taxon>Alphaproteobacteria</taxon>
        <taxon>Sphingomonadales</taxon>
        <taxon>Sphingomonadaceae</taxon>
        <taxon>Sphingomonas</taxon>
    </lineage>
</organism>
<dbReference type="PANTHER" id="PTHR33908">
    <property type="entry name" value="MANNOSYLTRANSFERASE YKCB-RELATED"/>
    <property type="match status" value="1"/>
</dbReference>
<dbReference type="InterPro" id="IPR050297">
    <property type="entry name" value="LipidA_mod_glycosyltrf_83"/>
</dbReference>
<feature type="transmembrane region" description="Helical" evidence="8">
    <location>
        <begin position="84"/>
        <end position="105"/>
    </location>
</feature>
<protein>
    <recommendedName>
        <fullName evidence="11">Glycosyltransferase RgtA/B/C/D-like domain-containing protein</fullName>
    </recommendedName>
</protein>
<keyword evidence="10" id="KW-1185">Reference proteome</keyword>
<keyword evidence="2" id="KW-1003">Cell membrane</keyword>
<feature type="transmembrane region" description="Helical" evidence="8">
    <location>
        <begin position="248"/>
        <end position="269"/>
    </location>
</feature>
<dbReference type="PANTHER" id="PTHR33908:SF11">
    <property type="entry name" value="MEMBRANE PROTEIN"/>
    <property type="match status" value="1"/>
</dbReference>
<evidence type="ECO:0000256" key="2">
    <source>
        <dbReference type="ARBA" id="ARBA00022475"/>
    </source>
</evidence>
<dbReference type="EMBL" id="JACIEV010000021">
    <property type="protein sequence ID" value="MBB4155713.1"/>
    <property type="molecule type" value="Genomic_DNA"/>
</dbReference>
<evidence type="ECO:0000256" key="5">
    <source>
        <dbReference type="ARBA" id="ARBA00022692"/>
    </source>
</evidence>
<keyword evidence="3" id="KW-0328">Glycosyltransferase</keyword>
<dbReference type="GO" id="GO:0016763">
    <property type="term" value="F:pentosyltransferase activity"/>
    <property type="evidence" value="ECO:0007669"/>
    <property type="project" value="TreeGrafter"/>
</dbReference>
<evidence type="ECO:0000256" key="8">
    <source>
        <dbReference type="SAM" id="Phobius"/>
    </source>
</evidence>
<accession>A0A840F915</accession>
<comment type="caution">
    <text evidence="9">The sequence shown here is derived from an EMBL/GenBank/DDBJ whole genome shotgun (WGS) entry which is preliminary data.</text>
</comment>
<reference evidence="9 10" key="1">
    <citation type="submission" date="2020-08" db="EMBL/GenBank/DDBJ databases">
        <title>Genomic Encyclopedia of Type Strains, Phase IV (KMG-IV): sequencing the most valuable type-strain genomes for metagenomic binning, comparative biology and taxonomic classification.</title>
        <authorList>
            <person name="Goeker M."/>
        </authorList>
    </citation>
    <scope>NUCLEOTIDE SEQUENCE [LARGE SCALE GENOMIC DNA]</scope>
    <source>
        <strain evidence="9 10">YC6723</strain>
    </source>
</reference>
<keyword evidence="6 8" id="KW-1133">Transmembrane helix</keyword>
<feature type="transmembrane region" description="Helical" evidence="8">
    <location>
        <begin position="201"/>
        <end position="220"/>
    </location>
</feature>
<evidence type="ECO:0000256" key="7">
    <source>
        <dbReference type="ARBA" id="ARBA00023136"/>
    </source>
</evidence>
<proteinExistence type="predicted"/>
<keyword evidence="5 8" id="KW-0812">Transmembrane</keyword>
<sequence length="463" mass="48997">MRPLPTIRPAWRWPLVAVAALAVALATRWPLIGSPFAGLDEQFYLLAGDRLLHGALPYVDVWDRKPFGLFLLYAAMRQLPGDGILAYQLVSTAFVALAGILTVAVARRGAGWTASLAAGGVVIGGSTFLGVGLGEAPVFYDPLVIAAAWLILARRGGGWAMLLMGIAITIKTTAVFEGIAFGVLLLLTHRERGFPALVGRAARYALIGAAPTLAIAGFYASQGDFAAFWFANVTSILRRQGGTSDASLIQLVASLLLVAPLALPAVIGWRRARDRMLLGAWSMAAGLGFLAVGYFAFHYALPLLAPLAILAAQGLPRRAAPIAATLVASLLGWQAVQASPTEQDRSDLARLLKALPADVATHCLLVREGPAILYHAAHACLASPYAFPGHFAAAGEARALGRPRAAILDDALARRPAAIVDRAWPADATRLRALGYRPSGPFTMRLYGATRVPLIVWRRGSDG</sequence>
<dbReference type="RefSeq" id="WP_183987443.1">
    <property type="nucleotide sequence ID" value="NZ_JACIEV010000021.1"/>
</dbReference>